<dbReference type="PATRIC" id="fig|2033.6.peg.4005"/>
<evidence type="ECO:0000313" key="2">
    <source>
        <dbReference type="EMBL" id="KTR93123.1"/>
    </source>
</evidence>
<feature type="transmembrane region" description="Helical" evidence="1">
    <location>
        <begin position="12"/>
        <end position="35"/>
    </location>
</feature>
<reference evidence="2 3" key="1">
    <citation type="journal article" date="2016" name="Front. Microbiol.">
        <title>Genomic Resource of Rice Seed Associated Bacteria.</title>
        <authorList>
            <person name="Midha S."/>
            <person name="Bansal K."/>
            <person name="Sharma S."/>
            <person name="Kumar N."/>
            <person name="Patil P.P."/>
            <person name="Chaudhry V."/>
            <person name="Patil P.B."/>
        </authorList>
    </citation>
    <scope>NUCLEOTIDE SEQUENCE [LARGE SCALE GENOMIC DNA]</scope>
    <source>
        <strain evidence="2 3">NS220</strain>
    </source>
</reference>
<keyword evidence="1" id="KW-1133">Transmembrane helix</keyword>
<evidence type="ECO:0000256" key="1">
    <source>
        <dbReference type="SAM" id="Phobius"/>
    </source>
</evidence>
<evidence type="ECO:0000313" key="3">
    <source>
        <dbReference type="Proteomes" id="UP000075025"/>
    </source>
</evidence>
<feature type="transmembrane region" description="Helical" evidence="1">
    <location>
        <begin position="47"/>
        <end position="66"/>
    </location>
</feature>
<dbReference type="RefSeq" id="WP_058624546.1">
    <property type="nucleotide sequence ID" value="NZ_LDRT01000096.1"/>
</dbReference>
<gene>
    <name evidence="2" type="ORF">NS220_13455</name>
</gene>
<comment type="caution">
    <text evidence="2">The sequence shown here is derived from an EMBL/GenBank/DDBJ whole genome shotgun (WGS) entry which is preliminary data.</text>
</comment>
<accession>A0A147EUT9</accession>
<dbReference type="AlphaFoldDB" id="A0A147EUT9"/>
<proteinExistence type="predicted"/>
<organism evidence="2 3">
    <name type="scientific">Microbacterium testaceum</name>
    <name type="common">Aureobacterium testaceum</name>
    <name type="synonym">Brevibacterium testaceum</name>
    <dbReference type="NCBI Taxonomy" id="2033"/>
    <lineage>
        <taxon>Bacteria</taxon>
        <taxon>Bacillati</taxon>
        <taxon>Actinomycetota</taxon>
        <taxon>Actinomycetes</taxon>
        <taxon>Micrococcales</taxon>
        <taxon>Microbacteriaceae</taxon>
        <taxon>Microbacterium</taxon>
    </lineage>
</organism>
<dbReference type="EMBL" id="LDRT01000096">
    <property type="protein sequence ID" value="KTR93123.1"/>
    <property type="molecule type" value="Genomic_DNA"/>
</dbReference>
<protein>
    <submittedName>
        <fullName evidence="2">Uncharacterized protein</fullName>
    </submittedName>
</protein>
<name>A0A147EUT9_MICTE</name>
<keyword evidence="1" id="KW-0472">Membrane</keyword>
<dbReference type="Proteomes" id="UP000075025">
    <property type="component" value="Unassembled WGS sequence"/>
</dbReference>
<sequence length="70" mass="7323">MPEILKTVLDLISQFAILGGGLWLLWGAIVLGGGLRDHNGPQIQTGVWQIVGGGLILAAAGLFKTLTVGW</sequence>
<keyword evidence="1" id="KW-0812">Transmembrane</keyword>